<dbReference type="InterPro" id="IPR049177">
    <property type="entry name" value="MgtC_SapB_SrpB_YhiD_N"/>
</dbReference>
<evidence type="ECO:0000256" key="4">
    <source>
        <dbReference type="ARBA" id="ARBA00022692"/>
    </source>
</evidence>
<keyword evidence="6 7" id="KW-0472">Membrane</keyword>
<proteinExistence type="inferred from homology"/>
<evidence type="ECO:0000256" key="1">
    <source>
        <dbReference type="ARBA" id="ARBA00004651"/>
    </source>
</evidence>
<keyword evidence="3" id="KW-1003">Cell membrane</keyword>
<dbReference type="Pfam" id="PF02308">
    <property type="entry name" value="MgtC"/>
    <property type="match status" value="1"/>
</dbReference>
<feature type="transmembrane region" description="Helical" evidence="7">
    <location>
        <begin position="71"/>
        <end position="89"/>
    </location>
</feature>
<dbReference type="PANTHER" id="PTHR33778">
    <property type="entry name" value="PROTEIN MGTC"/>
    <property type="match status" value="1"/>
</dbReference>
<feature type="transmembrane region" description="Helical" evidence="7">
    <location>
        <begin position="6"/>
        <end position="23"/>
    </location>
</feature>
<comment type="subcellular location">
    <subcellularLocation>
        <location evidence="1">Cell membrane</location>
        <topology evidence="1">Multi-pass membrane protein</topology>
    </subcellularLocation>
</comment>
<keyword evidence="4 7" id="KW-0812">Transmembrane</keyword>
<evidence type="ECO:0000256" key="2">
    <source>
        <dbReference type="ARBA" id="ARBA00009298"/>
    </source>
</evidence>
<dbReference type="AlphaFoldDB" id="A0A1Q8E8L6"/>
<sequence length="225" mass="25101">MAIQDIFIRLVFAIVFSGIIGYDRQRKSRPAGLRTHLLVCIGATTIALIQSAVFYEKIQSQPLIEVDQVRLLAPIVSGIGFLGAGTIVVTKHRVAGLTTAASLWTVAGIGIALGMGYYSIALLAFLAVLFSLMIVSYIVPSPEIKRLEVHFIHRQETKEFLTEFFAEHHIELNNVLFDVQNVDGRKIYRNIFTLQLPKEVSLVEIIEELAIRSNILKVRLISVVE</sequence>
<dbReference type="Proteomes" id="UP000186890">
    <property type="component" value="Unassembled WGS sequence"/>
</dbReference>
<dbReference type="PANTHER" id="PTHR33778:SF1">
    <property type="entry name" value="MAGNESIUM TRANSPORTER YHID-RELATED"/>
    <property type="match status" value="1"/>
</dbReference>
<feature type="transmembrane region" description="Helical" evidence="7">
    <location>
        <begin position="120"/>
        <end position="139"/>
    </location>
</feature>
<organism evidence="9 10">
    <name type="scientific">Streptococcus cuniculi</name>
    <dbReference type="NCBI Taxonomy" id="1432788"/>
    <lineage>
        <taxon>Bacteria</taxon>
        <taxon>Bacillati</taxon>
        <taxon>Bacillota</taxon>
        <taxon>Bacilli</taxon>
        <taxon>Lactobacillales</taxon>
        <taxon>Streptococcaceae</taxon>
        <taxon>Streptococcus</taxon>
    </lineage>
</organism>
<evidence type="ECO:0000256" key="3">
    <source>
        <dbReference type="ARBA" id="ARBA00022475"/>
    </source>
</evidence>
<reference evidence="10" key="1">
    <citation type="submission" date="2016-12" db="EMBL/GenBank/DDBJ databases">
        <authorList>
            <person name="Gulvik C.A."/>
        </authorList>
    </citation>
    <scope>NUCLEOTIDE SEQUENCE [LARGE SCALE GENOMIC DNA]</scope>
    <source>
        <strain evidence="10">NED12-00049-6B</strain>
    </source>
</reference>
<gene>
    <name evidence="9" type="ORF">BU202_03815</name>
</gene>
<protein>
    <submittedName>
        <fullName evidence="9">Magnesium transporter MgtC</fullName>
    </submittedName>
</protein>
<dbReference type="GO" id="GO:0005886">
    <property type="term" value="C:plasma membrane"/>
    <property type="evidence" value="ECO:0007669"/>
    <property type="project" value="UniProtKB-SubCell"/>
</dbReference>
<evidence type="ECO:0000313" key="9">
    <source>
        <dbReference type="EMBL" id="OLF48128.1"/>
    </source>
</evidence>
<dbReference type="RefSeq" id="WP_075104481.1">
    <property type="nucleotide sequence ID" value="NZ_MSJM01000003.1"/>
</dbReference>
<dbReference type="OrthoDB" id="9811198at2"/>
<comment type="caution">
    <text evidence="9">The sequence shown here is derived from an EMBL/GenBank/DDBJ whole genome shotgun (WGS) entry which is preliminary data.</text>
</comment>
<dbReference type="PRINTS" id="PR01837">
    <property type="entry name" value="MGTCSAPBPROT"/>
</dbReference>
<evidence type="ECO:0000259" key="8">
    <source>
        <dbReference type="Pfam" id="PF02308"/>
    </source>
</evidence>
<feature type="transmembrane region" description="Helical" evidence="7">
    <location>
        <begin position="94"/>
        <end position="114"/>
    </location>
</feature>
<feature type="domain" description="MgtC/SapB/SrpB/YhiD N-terminal" evidence="8">
    <location>
        <begin position="10"/>
        <end position="137"/>
    </location>
</feature>
<evidence type="ECO:0000313" key="10">
    <source>
        <dbReference type="Proteomes" id="UP000186890"/>
    </source>
</evidence>
<name>A0A1Q8E8L6_9STRE</name>
<dbReference type="InterPro" id="IPR003416">
    <property type="entry name" value="MgtC/SapB/SrpB/YhiD_fam"/>
</dbReference>
<keyword evidence="10" id="KW-1185">Reference proteome</keyword>
<dbReference type="EMBL" id="MSJM01000003">
    <property type="protein sequence ID" value="OLF48128.1"/>
    <property type="molecule type" value="Genomic_DNA"/>
</dbReference>
<evidence type="ECO:0000256" key="6">
    <source>
        <dbReference type="ARBA" id="ARBA00023136"/>
    </source>
</evidence>
<evidence type="ECO:0000256" key="5">
    <source>
        <dbReference type="ARBA" id="ARBA00022989"/>
    </source>
</evidence>
<accession>A0A1Q8E8L6</accession>
<evidence type="ECO:0000256" key="7">
    <source>
        <dbReference type="SAM" id="Phobius"/>
    </source>
</evidence>
<keyword evidence="5 7" id="KW-1133">Transmembrane helix</keyword>
<feature type="transmembrane region" description="Helical" evidence="7">
    <location>
        <begin position="35"/>
        <end position="55"/>
    </location>
</feature>
<comment type="similarity">
    <text evidence="2">Belongs to the MgtC/SapB family.</text>
</comment>